<keyword evidence="8 19" id="KW-0812">Transmembrane</keyword>
<dbReference type="FunFam" id="1.10.510.10:FF:000240">
    <property type="entry name" value="Lectin-domain containing receptor kinase A4.3"/>
    <property type="match status" value="1"/>
</dbReference>
<evidence type="ECO:0000256" key="5">
    <source>
        <dbReference type="ARBA" id="ARBA00022475"/>
    </source>
</evidence>
<dbReference type="FunFam" id="3.30.200.20:FF:000168">
    <property type="entry name" value="L-type lectin-domain containing receptor kinase IX.1"/>
    <property type="match status" value="1"/>
</dbReference>
<dbReference type="SMART" id="SM00220">
    <property type="entry name" value="S_TKc"/>
    <property type="match status" value="1"/>
</dbReference>
<dbReference type="GO" id="GO:0004674">
    <property type="term" value="F:protein serine/threonine kinase activity"/>
    <property type="evidence" value="ECO:0007669"/>
    <property type="project" value="UniProtKB-KW"/>
</dbReference>
<evidence type="ECO:0000256" key="3">
    <source>
        <dbReference type="ARBA" id="ARBA00010217"/>
    </source>
</evidence>
<name>A0AAV8GRR0_9POAL</name>
<dbReference type="GO" id="GO:0005886">
    <property type="term" value="C:plasma membrane"/>
    <property type="evidence" value="ECO:0007669"/>
    <property type="project" value="UniProtKB-SubCell"/>
</dbReference>
<keyword evidence="7" id="KW-0808">Transferase</keyword>
<dbReference type="CDD" id="cd14066">
    <property type="entry name" value="STKc_IRAK"/>
    <property type="match status" value="1"/>
</dbReference>
<dbReference type="PROSITE" id="PS00107">
    <property type="entry name" value="PROTEIN_KINASE_ATP"/>
    <property type="match status" value="1"/>
</dbReference>
<dbReference type="AlphaFoldDB" id="A0AAV8GRR0"/>
<dbReference type="Proteomes" id="UP001140206">
    <property type="component" value="Chromosome 1"/>
</dbReference>
<comment type="subcellular location">
    <subcellularLocation>
        <location evidence="1">Cell membrane</location>
        <topology evidence="1">Single-pass type I membrane protein</topology>
    </subcellularLocation>
</comment>
<dbReference type="Gene3D" id="3.30.200.20">
    <property type="entry name" value="Phosphorylase Kinase, domain 1"/>
    <property type="match status" value="1"/>
</dbReference>
<dbReference type="Gene3D" id="1.10.510.10">
    <property type="entry name" value="Transferase(Phosphotransferase) domain 1"/>
    <property type="match status" value="1"/>
</dbReference>
<keyword evidence="17" id="KW-0325">Glycoprotein</keyword>
<evidence type="ECO:0000259" key="20">
    <source>
        <dbReference type="PROSITE" id="PS50011"/>
    </source>
</evidence>
<dbReference type="PROSITE" id="PS50011">
    <property type="entry name" value="PROTEIN_KINASE_DOM"/>
    <property type="match status" value="1"/>
</dbReference>
<dbReference type="Pfam" id="PF00139">
    <property type="entry name" value="Lectin_legB"/>
    <property type="match status" value="1"/>
</dbReference>
<keyword evidence="5" id="KW-1003">Cell membrane</keyword>
<evidence type="ECO:0000256" key="11">
    <source>
        <dbReference type="ARBA" id="ARBA00022741"/>
    </source>
</evidence>
<dbReference type="PANTHER" id="PTHR27007">
    <property type="match status" value="1"/>
</dbReference>
<dbReference type="InterPro" id="IPR050528">
    <property type="entry name" value="L-type_Lectin-RKs"/>
</dbReference>
<keyword evidence="12 21" id="KW-0418">Kinase</keyword>
<feature type="transmembrane region" description="Helical" evidence="19">
    <location>
        <begin position="295"/>
        <end position="319"/>
    </location>
</feature>
<dbReference type="EC" id="2.7.11.1" evidence="4"/>
<evidence type="ECO:0000256" key="12">
    <source>
        <dbReference type="ARBA" id="ARBA00022777"/>
    </source>
</evidence>
<evidence type="ECO:0000256" key="14">
    <source>
        <dbReference type="ARBA" id="ARBA00022989"/>
    </source>
</evidence>
<dbReference type="InterPro" id="IPR008271">
    <property type="entry name" value="Ser/Thr_kinase_AS"/>
</dbReference>
<dbReference type="InterPro" id="IPR019825">
    <property type="entry name" value="Lectin_legB_Mn/Ca_BS"/>
</dbReference>
<keyword evidence="11 18" id="KW-0547">Nucleotide-binding</keyword>
<dbReference type="PROSITE" id="PS00108">
    <property type="entry name" value="PROTEIN_KINASE_ST"/>
    <property type="match status" value="1"/>
</dbReference>
<feature type="domain" description="Protein kinase" evidence="20">
    <location>
        <begin position="366"/>
        <end position="646"/>
    </location>
</feature>
<evidence type="ECO:0000313" key="21">
    <source>
        <dbReference type="EMBL" id="KAJ4806280.1"/>
    </source>
</evidence>
<dbReference type="InterPro" id="IPR013320">
    <property type="entry name" value="ConA-like_dom_sf"/>
</dbReference>
<dbReference type="InterPro" id="IPR001220">
    <property type="entry name" value="Legume_lectin_dom"/>
</dbReference>
<dbReference type="PROSITE" id="PS00307">
    <property type="entry name" value="LECTIN_LEGUME_BETA"/>
    <property type="match status" value="1"/>
</dbReference>
<evidence type="ECO:0000256" key="10">
    <source>
        <dbReference type="ARBA" id="ARBA00022734"/>
    </source>
</evidence>
<evidence type="ECO:0000256" key="13">
    <source>
        <dbReference type="ARBA" id="ARBA00022840"/>
    </source>
</evidence>
<dbReference type="Gene3D" id="2.60.120.200">
    <property type="match status" value="1"/>
</dbReference>
<evidence type="ECO:0000256" key="6">
    <source>
        <dbReference type="ARBA" id="ARBA00022527"/>
    </source>
</evidence>
<evidence type="ECO:0000313" key="22">
    <source>
        <dbReference type="Proteomes" id="UP001140206"/>
    </source>
</evidence>
<keyword evidence="16 21" id="KW-0675">Receptor</keyword>
<reference evidence="21" key="1">
    <citation type="submission" date="2022-08" db="EMBL/GenBank/DDBJ databases">
        <authorList>
            <person name="Marques A."/>
        </authorList>
    </citation>
    <scope>NUCLEOTIDE SEQUENCE</scope>
    <source>
        <strain evidence="21">RhyPub2mFocal</strain>
        <tissue evidence="21">Leaves</tissue>
    </source>
</reference>
<dbReference type="GO" id="GO:0030246">
    <property type="term" value="F:carbohydrate binding"/>
    <property type="evidence" value="ECO:0007669"/>
    <property type="project" value="UniProtKB-KW"/>
</dbReference>
<keyword evidence="9" id="KW-0732">Signal</keyword>
<evidence type="ECO:0000256" key="15">
    <source>
        <dbReference type="ARBA" id="ARBA00023136"/>
    </source>
</evidence>
<dbReference type="SUPFAM" id="SSF56112">
    <property type="entry name" value="Protein kinase-like (PK-like)"/>
    <property type="match status" value="1"/>
</dbReference>
<evidence type="ECO:0000256" key="9">
    <source>
        <dbReference type="ARBA" id="ARBA00022729"/>
    </source>
</evidence>
<keyword evidence="13 18" id="KW-0067">ATP-binding</keyword>
<dbReference type="GO" id="GO:0005524">
    <property type="term" value="F:ATP binding"/>
    <property type="evidence" value="ECO:0007669"/>
    <property type="project" value="UniProtKB-UniRule"/>
</dbReference>
<dbReference type="InterPro" id="IPR017441">
    <property type="entry name" value="Protein_kinase_ATP_BS"/>
</dbReference>
<feature type="binding site" evidence="18">
    <location>
        <position position="395"/>
    </location>
    <ligand>
        <name>ATP</name>
        <dbReference type="ChEBI" id="CHEBI:30616"/>
    </ligand>
</feature>
<keyword evidence="14 19" id="KW-1133">Transmembrane helix</keyword>
<dbReference type="InterPro" id="IPR011009">
    <property type="entry name" value="Kinase-like_dom_sf"/>
</dbReference>
<dbReference type="InterPro" id="IPR000719">
    <property type="entry name" value="Prot_kinase_dom"/>
</dbReference>
<dbReference type="GO" id="GO:0002229">
    <property type="term" value="P:defense response to oomycetes"/>
    <property type="evidence" value="ECO:0007669"/>
    <property type="project" value="UniProtKB-ARBA"/>
</dbReference>
<keyword evidence="15 19" id="KW-0472">Membrane</keyword>
<evidence type="ECO:0000256" key="18">
    <source>
        <dbReference type="PROSITE-ProRule" id="PRU10141"/>
    </source>
</evidence>
<evidence type="ECO:0000256" key="4">
    <source>
        <dbReference type="ARBA" id="ARBA00012513"/>
    </source>
</evidence>
<comment type="caution">
    <text evidence="21">The sequence shown here is derived from an EMBL/GenBank/DDBJ whole genome shotgun (WGS) entry which is preliminary data.</text>
</comment>
<dbReference type="CDD" id="cd06899">
    <property type="entry name" value="lectin_legume_LecRK_Arcelin_ConA"/>
    <property type="match status" value="1"/>
</dbReference>
<protein>
    <recommendedName>
        <fullName evidence="4">non-specific serine/threonine protein kinase</fullName>
        <ecNumber evidence="4">2.7.11.1</ecNumber>
    </recommendedName>
</protein>
<evidence type="ECO:0000256" key="17">
    <source>
        <dbReference type="ARBA" id="ARBA00023180"/>
    </source>
</evidence>
<evidence type="ECO:0000256" key="2">
    <source>
        <dbReference type="ARBA" id="ARBA00008536"/>
    </source>
</evidence>
<evidence type="ECO:0000256" key="16">
    <source>
        <dbReference type="ARBA" id="ARBA00023170"/>
    </source>
</evidence>
<sequence length="702" mass="78227">MQIAMVIHPVSPRNLVSFVISTYLFSLVIPHCGSVSFNFNFSDHNTVNENMNLTGDSFYNNKDSISLTRDSQGMELQNSTGQATYNRPVILWDENNGEVTNFTTQFSFLIKTTSTYTGDGLAFFLSQYPAQIPPNSNLYGKYLGLFNSTTGLNASMNQIIAVEFDTFRNSIDPNSTGSTPCHIGIDIKTINSTSYRFIENCLFIDSIMTAQIEYSSKLKLLSLLLWNSTDPKTKFSLNATVDIRNILPSMCSVGFSAATGGSVELHYVYSWSFNSTLEMKQNPSTSPLAEDKNMLSVPAIVGIVSCIFVMFSLVGILTCHLRRKRLIKNTGDIEVIGDELIDYEFEKGRGPKKFSYGELVDATNGFLENGKLGEGGFGSVYRGTLNSENIHVAVKRVSKESKQGKKEYTSEVKIISQLRHRNLVRLIGWCHDHGEFLLVYELMHNGSLDRHLYSKETILDWPTRYKIALGLGSALLYLHEEWEKCVLHRDIKPSNIMLDSSFNARLGDFGLARLIDHNQDLETTNIAAGTNGYIAPECLLGTENASTQSDVFSFGVVLLEITCGRRPIVPQQDQRKVSLVKWVWDLYGQNTLLEAVDGRLNGDFKRDEIECFMIVGLWCAHPEKSLRPSIKHVMSVLQFQAPLPNLPPKMPVPIYAIPVDHNMQLYTSSIATSSGSAAASTKSAPALPSDSSWLLKQQANTF</sequence>
<accession>A0AAV8GRR0</accession>
<evidence type="ECO:0000256" key="1">
    <source>
        <dbReference type="ARBA" id="ARBA00004251"/>
    </source>
</evidence>
<keyword evidence="22" id="KW-1185">Reference proteome</keyword>
<dbReference type="SUPFAM" id="SSF49899">
    <property type="entry name" value="Concanavalin A-like lectins/glucanases"/>
    <property type="match status" value="1"/>
</dbReference>
<evidence type="ECO:0000256" key="19">
    <source>
        <dbReference type="SAM" id="Phobius"/>
    </source>
</evidence>
<evidence type="ECO:0000256" key="8">
    <source>
        <dbReference type="ARBA" id="ARBA00022692"/>
    </source>
</evidence>
<comment type="similarity">
    <text evidence="3">In the C-terminal section; belongs to the protein kinase superfamily. Ser/Thr protein kinase family.</text>
</comment>
<dbReference type="EMBL" id="JAMFTS010000001">
    <property type="protein sequence ID" value="KAJ4806280.1"/>
    <property type="molecule type" value="Genomic_DNA"/>
</dbReference>
<proteinExistence type="inferred from homology"/>
<organism evidence="21 22">
    <name type="scientific">Rhynchospora pubera</name>
    <dbReference type="NCBI Taxonomy" id="906938"/>
    <lineage>
        <taxon>Eukaryota</taxon>
        <taxon>Viridiplantae</taxon>
        <taxon>Streptophyta</taxon>
        <taxon>Embryophyta</taxon>
        <taxon>Tracheophyta</taxon>
        <taxon>Spermatophyta</taxon>
        <taxon>Magnoliopsida</taxon>
        <taxon>Liliopsida</taxon>
        <taxon>Poales</taxon>
        <taxon>Cyperaceae</taxon>
        <taxon>Cyperoideae</taxon>
        <taxon>Rhynchosporeae</taxon>
        <taxon>Rhynchospora</taxon>
    </lineage>
</organism>
<gene>
    <name evidence="21" type="ORF">LUZ62_018846</name>
</gene>
<evidence type="ECO:0000256" key="7">
    <source>
        <dbReference type="ARBA" id="ARBA00022679"/>
    </source>
</evidence>
<dbReference type="Pfam" id="PF00069">
    <property type="entry name" value="Pkinase"/>
    <property type="match status" value="1"/>
</dbReference>
<comment type="similarity">
    <text evidence="2">In the N-terminal section; belongs to the leguminous lectin family.</text>
</comment>
<keyword evidence="10" id="KW-0430">Lectin</keyword>
<keyword evidence="6" id="KW-0723">Serine/threonine-protein kinase</keyword>